<reference evidence="8" key="1">
    <citation type="submission" date="2021-12" db="EMBL/GenBank/DDBJ databases">
        <authorList>
            <person name="King R."/>
        </authorList>
    </citation>
    <scope>NUCLEOTIDE SEQUENCE</scope>
</reference>
<name>A0A9N9QZS4_9NEOP</name>
<dbReference type="OrthoDB" id="30881at2759"/>
<evidence type="ECO:0000256" key="2">
    <source>
        <dbReference type="ARBA" id="ARBA00009012"/>
    </source>
</evidence>
<feature type="transmembrane region" description="Helical" evidence="7">
    <location>
        <begin position="112"/>
        <end position="136"/>
    </location>
</feature>
<dbReference type="Pfam" id="PF01940">
    <property type="entry name" value="DUF92"/>
    <property type="match status" value="1"/>
</dbReference>
<evidence type="ECO:0000256" key="1">
    <source>
        <dbReference type="ARBA" id="ARBA00004141"/>
    </source>
</evidence>
<accession>A0A9N9QZS4</accession>
<evidence type="ECO:0000313" key="9">
    <source>
        <dbReference type="Proteomes" id="UP001153714"/>
    </source>
</evidence>
<gene>
    <name evidence="8" type="ORF">DIATSA_LOCUS4570</name>
</gene>
<organism evidence="8 9">
    <name type="scientific">Diatraea saccharalis</name>
    <name type="common">sugarcane borer</name>
    <dbReference type="NCBI Taxonomy" id="40085"/>
    <lineage>
        <taxon>Eukaryota</taxon>
        <taxon>Metazoa</taxon>
        <taxon>Ecdysozoa</taxon>
        <taxon>Arthropoda</taxon>
        <taxon>Hexapoda</taxon>
        <taxon>Insecta</taxon>
        <taxon>Pterygota</taxon>
        <taxon>Neoptera</taxon>
        <taxon>Endopterygota</taxon>
        <taxon>Lepidoptera</taxon>
        <taxon>Glossata</taxon>
        <taxon>Ditrysia</taxon>
        <taxon>Pyraloidea</taxon>
        <taxon>Crambidae</taxon>
        <taxon>Crambinae</taxon>
        <taxon>Diatraea</taxon>
    </lineage>
</organism>
<dbReference type="PANTHER" id="PTHR13353:SF5">
    <property type="entry name" value="TRANSMEMBRANE PROTEIN 19"/>
    <property type="match status" value="1"/>
</dbReference>
<feature type="transmembrane region" description="Helical" evidence="7">
    <location>
        <begin position="23"/>
        <end position="46"/>
    </location>
</feature>
<protein>
    <recommendedName>
        <fullName evidence="3">Transmembrane protein 19</fullName>
    </recommendedName>
</protein>
<keyword evidence="9" id="KW-1185">Reference proteome</keyword>
<keyword evidence="5 7" id="KW-1133">Transmembrane helix</keyword>
<evidence type="ECO:0000256" key="4">
    <source>
        <dbReference type="ARBA" id="ARBA00022692"/>
    </source>
</evidence>
<evidence type="ECO:0000256" key="3">
    <source>
        <dbReference type="ARBA" id="ARBA00014258"/>
    </source>
</evidence>
<evidence type="ECO:0000256" key="7">
    <source>
        <dbReference type="SAM" id="Phobius"/>
    </source>
</evidence>
<comment type="subcellular location">
    <subcellularLocation>
        <location evidence="1">Membrane</location>
        <topology evidence="1">Multi-pass membrane protein</topology>
    </subcellularLocation>
</comment>
<sequence length="368" mass="40157">MIEDKKEGRNQQLTNPHLKNDHILTVLICAISIPLSMSMWILNIIYSKFSQDGEGHDGIILNLPSQKINKKIIISEPVVISPARWMVSCFIPLLMAVYGYRRKSVNFGGACLGFGVGLVLTLSSYCFLAALITFFITSSRATKIGSNIKKKIEEEFKEGGQRNWIQVLCNGGMATQLGLLYLLDVGATERPIDFIKDYRASWLSIGVLGSFACSNGDTWASELGSVFAKTDPFLVTSWKRVPKGTNGGVSLLGTLFSAAGGLIIGISYYVAIIYFSDKALWANAPPQWPVIVFGGFAGFLGSLIDSLMGATLQYSGLDKDGKIVSHSSLTIKHISGRNILDNHSVNLISTVIMGLLMPTLCKCLWPLF</sequence>
<evidence type="ECO:0000256" key="6">
    <source>
        <dbReference type="ARBA" id="ARBA00023136"/>
    </source>
</evidence>
<reference evidence="8" key="2">
    <citation type="submission" date="2022-10" db="EMBL/GenBank/DDBJ databases">
        <authorList>
            <consortium name="ENA_rothamsted_submissions"/>
            <consortium name="culmorum"/>
            <person name="King R."/>
        </authorList>
    </citation>
    <scope>NUCLEOTIDE SEQUENCE</scope>
</reference>
<feature type="transmembrane region" description="Helical" evidence="7">
    <location>
        <begin position="78"/>
        <end position="100"/>
    </location>
</feature>
<feature type="transmembrane region" description="Helical" evidence="7">
    <location>
        <begin position="249"/>
        <end position="276"/>
    </location>
</feature>
<dbReference type="PANTHER" id="PTHR13353">
    <property type="entry name" value="TRANSMEMBRANE PROTEIN 19"/>
    <property type="match status" value="1"/>
</dbReference>
<keyword evidence="6 7" id="KW-0472">Membrane</keyword>
<dbReference type="GO" id="GO:0016020">
    <property type="term" value="C:membrane"/>
    <property type="evidence" value="ECO:0007669"/>
    <property type="project" value="UniProtKB-SubCell"/>
</dbReference>
<dbReference type="InterPro" id="IPR002794">
    <property type="entry name" value="DUF92_TMEM19"/>
</dbReference>
<keyword evidence="4 7" id="KW-0812">Transmembrane</keyword>
<proteinExistence type="inferred from homology"/>
<dbReference type="EMBL" id="OU893347">
    <property type="protein sequence ID" value="CAG9786629.1"/>
    <property type="molecule type" value="Genomic_DNA"/>
</dbReference>
<dbReference type="Proteomes" id="UP001153714">
    <property type="component" value="Chromosome 16"/>
</dbReference>
<dbReference type="AlphaFoldDB" id="A0A9N9QZS4"/>
<evidence type="ECO:0000313" key="8">
    <source>
        <dbReference type="EMBL" id="CAG9786629.1"/>
    </source>
</evidence>
<comment type="similarity">
    <text evidence="2">Belongs to the TMEM19 family.</text>
</comment>
<evidence type="ECO:0000256" key="5">
    <source>
        <dbReference type="ARBA" id="ARBA00022989"/>
    </source>
</evidence>
<feature type="transmembrane region" description="Helical" evidence="7">
    <location>
        <begin position="288"/>
        <end position="312"/>
    </location>
</feature>